<gene>
    <name evidence="3" type="ORF">J7T54_007113</name>
</gene>
<comment type="caution">
    <text evidence="3">The sequence shown here is derived from an EMBL/GenBank/DDBJ whole genome shotgun (WGS) entry which is preliminary data.</text>
</comment>
<reference evidence="3" key="2">
    <citation type="submission" date="2022-07" db="EMBL/GenBank/DDBJ databases">
        <authorList>
            <person name="Goncalves M.F.M."/>
            <person name="Hilario S."/>
            <person name="Van De Peer Y."/>
            <person name="Esteves A.C."/>
            <person name="Alves A."/>
        </authorList>
    </citation>
    <scope>NUCLEOTIDE SEQUENCE</scope>
    <source>
        <strain evidence="3">MUM 19.33</strain>
    </source>
</reference>
<proteinExistence type="predicted"/>
<evidence type="ECO:0000313" key="4">
    <source>
        <dbReference type="Proteomes" id="UP001055219"/>
    </source>
</evidence>
<feature type="region of interest" description="Disordered" evidence="1">
    <location>
        <begin position="89"/>
        <end position="146"/>
    </location>
</feature>
<keyword evidence="2" id="KW-0472">Membrane</keyword>
<dbReference type="AlphaFoldDB" id="A0A9P9Y8X9"/>
<feature type="compositionally biased region" description="Polar residues" evidence="1">
    <location>
        <begin position="197"/>
        <end position="209"/>
    </location>
</feature>
<name>A0A9P9Y8X9_9HYPO</name>
<dbReference type="EMBL" id="JAGIXG020000002">
    <property type="protein sequence ID" value="KAI6785470.1"/>
    <property type="molecule type" value="Genomic_DNA"/>
</dbReference>
<feature type="region of interest" description="Disordered" evidence="1">
    <location>
        <begin position="193"/>
        <end position="264"/>
    </location>
</feature>
<evidence type="ECO:0008006" key="5">
    <source>
        <dbReference type="Google" id="ProtNLM"/>
    </source>
</evidence>
<evidence type="ECO:0000256" key="2">
    <source>
        <dbReference type="SAM" id="Phobius"/>
    </source>
</evidence>
<reference evidence="3" key="1">
    <citation type="journal article" date="2021" name="J Fungi (Basel)">
        <title>Genomic and Metabolomic Analyses of the Marine Fungus Emericellopsis cladophorae: Insights into Saltwater Adaptability Mechanisms and Its Biosynthetic Potential.</title>
        <authorList>
            <person name="Goncalves M.F.M."/>
            <person name="Hilario S."/>
            <person name="Van de Peer Y."/>
            <person name="Esteves A.C."/>
            <person name="Alves A."/>
        </authorList>
    </citation>
    <scope>NUCLEOTIDE SEQUENCE</scope>
    <source>
        <strain evidence="3">MUM 19.33</strain>
    </source>
</reference>
<feature type="compositionally biased region" description="Gly residues" evidence="1">
    <location>
        <begin position="116"/>
        <end position="136"/>
    </location>
</feature>
<dbReference type="Proteomes" id="UP001055219">
    <property type="component" value="Unassembled WGS sequence"/>
</dbReference>
<feature type="compositionally biased region" description="Acidic residues" evidence="1">
    <location>
        <begin position="95"/>
        <end position="113"/>
    </location>
</feature>
<evidence type="ECO:0000256" key="1">
    <source>
        <dbReference type="SAM" id="MobiDB-lite"/>
    </source>
</evidence>
<accession>A0A9P9Y8X9</accession>
<keyword evidence="2" id="KW-0812">Transmembrane</keyword>
<organism evidence="3 4">
    <name type="scientific">Emericellopsis cladophorae</name>
    <dbReference type="NCBI Taxonomy" id="2686198"/>
    <lineage>
        <taxon>Eukaryota</taxon>
        <taxon>Fungi</taxon>
        <taxon>Dikarya</taxon>
        <taxon>Ascomycota</taxon>
        <taxon>Pezizomycotina</taxon>
        <taxon>Sordariomycetes</taxon>
        <taxon>Hypocreomycetidae</taxon>
        <taxon>Hypocreales</taxon>
        <taxon>Bionectriaceae</taxon>
        <taxon>Emericellopsis</taxon>
    </lineage>
</organism>
<keyword evidence="4" id="KW-1185">Reference proteome</keyword>
<keyword evidence="2" id="KW-1133">Transmembrane helix</keyword>
<protein>
    <recommendedName>
        <fullName evidence="5">Integral membrane protein</fullName>
    </recommendedName>
</protein>
<evidence type="ECO:0000313" key="3">
    <source>
        <dbReference type="EMBL" id="KAI6785470.1"/>
    </source>
</evidence>
<dbReference type="GeneID" id="75833589"/>
<sequence>MTAVMIPDFGILPPCAVDCGALYGANNRCVPPAVPASDMATYTECFCADSAVSSLATSLTVCSDVCPEGQSMGLIQQWFQRTCNIADSGDSNGSTEDDTSTGDDTTTGDDTSEGDSNGGTGTTGNEGGGTQGGNGGANARPTTTGTADYSNAGGDWLSNHWQWIVMLVVLVVAIVGIWVGACIWRRRYLKKKEHQRTWNQKQSGSQTRPSWGPGDPRAAEAGKVLARPSMGGQQPSDSSDPAGVFMPKAEAQPAETPSWKFWKR</sequence>
<dbReference type="RefSeq" id="XP_051366326.1">
    <property type="nucleotide sequence ID" value="XM_051510785.1"/>
</dbReference>
<dbReference type="OrthoDB" id="5426355at2759"/>
<feature type="transmembrane region" description="Helical" evidence="2">
    <location>
        <begin position="161"/>
        <end position="184"/>
    </location>
</feature>